<dbReference type="RefSeq" id="WP_080915513.1">
    <property type="nucleotide sequence ID" value="NZ_CP020472.1"/>
</dbReference>
<dbReference type="InterPro" id="IPR013126">
    <property type="entry name" value="Hsp_70_fam"/>
</dbReference>
<keyword evidence="2" id="KW-0547">Nucleotide-binding</keyword>
<evidence type="ECO:0000313" key="5">
    <source>
        <dbReference type="Proteomes" id="UP000191820"/>
    </source>
</evidence>
<keyword evidence="3" id="KW-0067">ATP-binding</keyword>
<protein>
    <submittedName>
        <fullName evidence="4">Molecular chaperone</fullName>
    </submittedName>
</protein>
<dbReference type="PROSITE" id="PS00329">
    <property type="entry name" value="HSP70_2"/>
    <property type="match status" value="1"/>
</dbReference>
<accession>A0ABM6JM19</accession>
<keyword evidence="5" id="KW-1185">Reference proteome</keyword>
<dbReference type="InterPro" id="IPR043129">
    <property type="entry name" value="ATPase_NBD"/>
</dbReference>
<evidence type="ECO:0000256" key="1">
    <source>
        <dbReference type="ARBA" id="ARBA00007381"/>
    </source>
</evidence>
<organism evidence="4 5">
    <name type="scientific">Shewanella japonica</name>
    <dbReference type="NCBI Taxonomy" id="93973"/>
    <lineage>
        <taxon>Bacteria</taxon>
        <taxon>Pseudomonadati</taxon>
        <taxon>Pseudomonadota</taxon>
        <taxon>Gammaproteobacteria</taxon>
        <taxon>Alteromonadales</taxon>
        <taxon>Shewanellaceae</taxon>
        <taxon>Shewanella</taxon>
    </lineage>
</organism>
<dbReference type="SUPFAM" id="SSF53067">
    <property type="entry name" value="Actin-like ATPase domain"/>
    <property type="match status" value="2"/>
</dbReference>
<dbReference type="Proteomes" id="UP000191820">
    <property type="component" value="Chromosome"/>
</dbReference>
<evidence type="ECO:0000256" key="3">
    <source>
        <dbReference type="ARBA" id="ARBA00022840"/>
    </source>
</evidence>
<dbReference type="NCBIfam" id="NF008673">
    <property type="entry name" value="PRK11678.1"/>
    <property type="match status" value="1"/>
</dbReference>
<evidence type="ECO:0000313" key="4">
    <source>
        <dbReference type="EMBL" id="ARD22035.1"/>
    </source>
</evidence>
<dbReference type="Pfam" id="PF00012">
    <property type="entry name" value="HSP70"/>
    <property type="match status" value="1"/>
</dbReference>
<dbReference type="EMBL" id="CP020472">
    <property type="protein sequence ID" value="ARD22035.1"/>
    <property type="molecule type" value="Genomic_DNA"/>
</dbReference>
<evidence type="ECO:0000256" key="2">
    <source>
        <dbReference type="ARBA" id="ARBA00022741"/>
    </source>
</evidence>
<reference evidence="4 5" key="1">
    <citation type="submission" date="2017-03" db="EMBL/GenBank/DDBJ databases">
        <title>Genome sequencing of Shewanella japonica KCTC 22435.</title>
        <authorList>
            <person name="Kim K.M."/>
        </authorList>
    </citation>
    <scope>NUCLEOTIDE SEQUENCE [LARGE SCALE GENOMIC DNA]</scope>
    <source>
        <strain evidence="4 5">KCTC 22435</strain>
    </source>
</reference>
<comment type="similarity">
    <text evidence="1">Belongs to the heat shock protein 70 family.</text>
</comment>
<dbReference type="PANTHER" id="PTHR19375">
    <property type="entry name" value="HEAT SHOCK PROTEIN 70KDA"/>
    <property type="match status" value="1"/>
</dbReference>
<proteinExistence type="inferred from homology"/>
<dbReference type="Gene3D" id="3.30.420.40">
    <property type="match status" value="1"/>
</dbReference>
<dbReference type="InterPro" id="IPR018181">
    <property type="entry name" value="Heat_shock_70_CS"/>
</dbReference>
<name>A0ABM6JM19_9GAMM</name>
<sequence>MFIGFDYGSANCSVGVEKNGEVSLIPINGDSHFLSSTLYAMDRELIAEAVYQRIAPELQPEFAQLRSSQLSRARQVRHELDIYPDEQVVFVGPEAIDAYLELPDEGFYVRSPKSFLGASGLRPEQVALFEDIVTLMMLEVMSRANKLINEPITQAVIGRPVNFQGIGGEQSNQQAQTILETAAKRAGFAEVRFLFEPMAAAMDYEASMDSNQTVLVVDVGGGTTDCSMVKMGPERQHKTDRSDDVLGHSGQRVGGNDLDIAVAMNCFMPHLGLGSKLKNNLTVPRQPFWNGVAVNDISAQREFSALSTAKLIDELIKDAQQPQLLTRLKSLRLHQMSYQFVRQAEQSKIGLSSASTYAADLTFIEPEFDVTVNQNEFEIAVEQPIAKLVTIMKQAVDEAGVLPNVVYVTGGTAKSPVIHQCIADQFTGADIVVGDHFGSVTSGLVRWASKEFNS</sequence>
<gene>
    <name evidence="4" type="ORF">SJ2017_1722</name>
</gene>